<evidence type="ECO:0000256" key="1">
    <source>
        <dbReference type="PROSITE-ProRule" id="PRU00266"/>
    </source>
</evidence>
<keyword evidence="4" id="KW-1185">Reference proteome</keyword>
<dbReference type="Gramene" id="TVU40626">
    <property type="protein sequence ID" value="TVU40626"/>
    <property type="gene ID" value="EJB05_14095"/>
</dbReference>
<dbReference type="EMBL" id="RWGY01000007">
    <property type="protein sequence ID" value="TVU40626.1"/>
    <property type="molecule type" value="Genomic_DNA"/>
</dbReference>
<dbReference type="OrthoDB" id="5988181at2759"/>
<dbReference type="Proteomes" id="UP000324897">
    <property type="component" value="Chromosome 4"/>
</dbReference>
<name>A0A5J9VYF1_9POAL</name>
<reference evidence="3 4" key="1">
    <citation type="journal article" date="2019" name="Sci. Rep.">
        <title>A high-quality genome of Eragrostis curvula grass provides insights into Poaceae evolution and supports new strategies to enhance forage quality.</title>
        <authorList>
            <person name="Carballo J."/>
            <person name="Santos B.A.C.M."/>
            <person name="Zappacosta D."/>
            <person name="Garbus I."/>
            <person name="Selva J.P."/>
            <person name="Gallo C.A."/>
            <person name="Diaz A."/>
            <person name="Albertini E."/>
            <person name="Caccamo M."/>
            <person name="Echenique V."/>
        </authorList>
    </citation>
    <scope>NUCLEOTIDE SEQUENCE [LARGE SCALE GENOMIC DNA]</scope>
    <source>
        <strain evidence="4">cv. Victoria</strain>
        <tissue evidence="3">Leaf</tissue>
    </source>
</reference>
<gene>
    <name evidence="3" type="ORF">EJB05_14095</name>
</gene>
<dbReference type="Gene3D" id="3.30.160.20">
    <property type="match status" value="1"/>
</dbReference>
<evidence type="ECO:0000313" key="3">
    <source>
        <dbReference type="EMBL" id="TVU40626.1"/>
    </source>
</evidence>
<keyword evidence="1" id="KW-0694">RNA-binding</keyword>
<feature type="domain" description="DRBM" evidence="2">
    <location>
        <begin position="1"/>
        <end position="42"/>
    </location>
</feature>
<protein>
    <recommendedName>
        <fullName evidence="2">DRBM domain-containing protein</fullName>
    </recommendedName>
</protein>
<comment type="caution">
    <text evidence="3">The sequence shown here is derived from an EMBL/GenBank/DDBJ whole genome shotgun (WGS) entry which is preliminary data.</text>
</comment>
<sequence length="76" mass="8580">MPLFRATVAVNGDEFQSTEEGAWSFREAQNLAAMAAFQRLSAVRFCLHSGRICIKALWLVLDIPAPLVEEDVRFHM</sequence>
<dbReference type="PROSITE" id="PS50137">
    <property type="entry name" value="DS_RBD"/>
    <property type="match status" value="1"/>
</dbReference>
<proteinExistence type="predicted"/>
<evidence type="ECO:0000259" key="2">
    <source>
        <dbReference type="PROSITE" id="PS50137"/>
    </source>
</evidence>
<feature type="non-terminal residue" evidence="3">
    <location>
        <position position="1"/>
    </location>
</feature>
<organism evidence="3 4">
    <name type="scientific">Eragrostis curvula</name>
    <name type="common">weeping love grass</name>
    <dbReference type="NCBI Taxonomy" id="38414"/>
    <lineage>
        <taxon>Eukaryota</taxon>
        <taxon>Viridiplantae</taxon>
        <taxon>Streptophyta</taxon>
        <taxon>Embryophyta</taxon>
        <taxon>Tracheophyta</taxon>
        <taxon>Spermatophyta</taxon>
        <taxon>Magnoliopsida</taxon>
        <taxon>Liliopsida</taxon>
        <taxon>Poales</taxon>
        <taxon>Poaceae</taxon>
        <taxon>PACMAD clade</taxon>
        <taxon>Chloridoideae</taxon>
        <taxon>Eragrostideae</taxon>
        <taxon>Eragrostidinae</taxon>
        <taxon>Eragrostis</taxon>
    </lineage>
</organism>
<accession>A0A5J9VYF1</accession>
<dbReference type="SUPFAM" id="SSF54768">
    <property type="entry name" value="dsRNA-binding domain-like"/>
    <property type="match status" value="1"/>
</dbReference>
<dbReference type="GO" id="GO:0003723">
    <property type="term" value="F:RNA binding"/>
    <property type="evidence" value="ECO:0007669"/>
    <property type="project" value="UniProtKB-UniRule"/>
</dbReference>
<evidence type="ECO:0000313" key="4">
    <source>
        <dbReference type="Proteomes" id="UP000324897"/>
    </source>
</evidence>
<dbReference type="InterPro" id="IPR014720">
    <property type="entry name" value="dsRBD_dom"/>
</dbReference>
<dbReference type="AlphaFoldDB" id="A0A5J9VYF1"/>